<reference evidence="1 2" key="1">
    <citation type="journal article" date="2023" name="Plants (Basel)">
        <title>Bridging the Gap: Combining Genomics and Transcriptomics Approaches to Understand Stylosanthes scabra, an Orphan Legume from the Brazilian Caatinga.</title>
        <authorList>
            <person name="Ferreira-Neto J.R.C."/>
            <person name="da Silva M.D."/>
            <person name="Binneck E."/>
            <person name="de Melo N.F."/>
            <person name="da Silva R.H."/>
            <person name="de Melo A.L.T.M."/>
            <person name="Pandolfi V."/>
            <person name="Bustamante F.O."/>
            <person name="Brasileiro-Vidal A.C."/>
            <person name="Benko-Iseppon A.M."/>
        </authorList>
    </citation>
    <scope>NUCLEOTIDE SEQUENCE [LARGE SCALE GENOMIC DNA]</scope>
    <source>
        <tissue evidence="1">Leaves</tissue>
    </source>
</reference>
<evidence type="ECO:0008006" key="3">
    <source>
        <dbReference type="Google" id="ProtNLM"/>
    </source>
</evidence>
<evidence type="ECO:0000313" key="1">
    <source>
        <dbReference type="EMBL" id="MED6219899.1"/>
    </source>
</evidence>
<organism evidence="1 2">
    <name type="scientific">Stylosanthes scabra</name>
    <dbReference type="NCBI Taxonomy" id="79078"/>
    <lineage>
        <taxon>Eukaryota</taxon>
        <taxon>Viridiplantae</taxon>
        <taxon>Streptophyta</taxon>
        <taxon>Embryophyta</taxon>
        <taxon>Tracheophyta</taxon>
        <taxon>Spermatophyta</taxon>
        <taxon>Magnoliopsida</taxon>
        <taxon>eudicotyledons</taxon>
        <taxon>Gunneridae</taxon>
        <taxon>Pentapetalae</taxon>
        <taxon>rosids</taxon>
        <taxon>fabids</taxon>
        <taxon>Fabales</taxon>
        <taxon>Fabaceae</taxon>
        <taxon>Papilionoideae</taxon>
        <taxon>50 kb inversion clade</taxon>
        <taxon>dalbergioids sensu lato</taxon>
        <taxon>Dalbergieae</taxon>
        <taxon>Pterocarpus clade</taxon>
        <taxon>Stylosanthes</taxon>
    </lineage>
</organism>
<sequence length="155" mass="18203">MSQKSPLKSSTQDRTIWRVRKLNGVVGRVLKLESRPGYLQSRYSNRPRDKGNVFKFEESILSPQNRLTLVSFSYESFLSVESRITRLRSRFKTRQRQRLKFSSADNRLVKLRVDSGVTQSRLKDLESRFILSLKRNFEELASENQFTSSLNRVQP</sequence>
<name>A0ABU6ZD65_9FABA</name>
<proteinExistence type="predicted"/>
<keyword evidence="2" id="KW-1185">Reference proteome</keyword>
<dbReference type="EMBL" id="JASCZI010272075">
    <property type="protein sequence ID" value="MED6219899.1"/>
    <property type="molecule type" value="Genomic_DNA"/>
</dbReference>
<gene>
    <name evidence="1" type="ORF">PIB30_040094</name>
</gene>
<evidence type="ECO:0000313" key="2">
    <source>
        <dbReference type="Proteomes" id="UP001341840"/>
    </source>
</evidence>
<accession>A0ABU6ZD65</accession>
<comment type="caution">
    <text evidence="1">The sequence shown here is derived from an EMBL/GenBank/DDBJ whole genome shotgun (WGS) entry which is preliminary data.</text>
</comment>
<dbReference type="Proteomes" id="UP001341840">
    <property type="component" value="Unassembled WGS sequence"/>
</dbReference>
<protein>
    <recommendedName>
        <fullName evidence="3">Ribosomal protein S4</fullName>
    </recommendedName>
</protein>